<feature type="compositionally biased region" description="Low complexity" evidence="1">
    <location>
        <begin position="85"/>
        <end position="105"/>
    </location>
</feature>
<reference evidence="2" key="1">
    <citation type="submission" date="2023-10" db="EMBL/GenBank/DDBJ databases">
        <authorList>
            <person name="Chen Y."/>
            <person name="Shah S."/>
            <person name="Dougan E. K."/>
            <person name="Thang M."/>
            <person name="Chan C."/>
        </authorList>
    </citation>
    <scope>NUCLEOTIDE SEQUENCE [LARGE SCALE GENOMIC DNA]</scope>
</reference>
<accession>A0ABN9W1Y0</accession>
<feature type="compositionally biased region" description="Basic and acidic residues" evidence="1">
    <location>
        <begin position="55"/>
        <end position="64"/>
    </location>
</feature>
<protein>
    <submittedName>
        <fullName evidence="2">Uncharacterized protein</fullName>
    </submittedName>
</protein>
<evidence type="ECO:0000256" key="1">
    <source>
        <dbReference type="SAM" id="MobiDB-lite"/>
    </source>
</evidence>
<proteinExistence type="predicted"/>
<sequence>MQPLANSQPLSVTDVLDRSLVLRTTGTPSGRRSSVASPSNLRRALPAGPSPAGERQLEGLDSQRRPTSASTGLAGSRHCLRPHSAVRSASSWVAARGDARPVCPCVRPPSPRASSARTGSRGAPTAKVYVPQESD</sequence>
<keyword evidence="3" id="KW-1185">Reference proteome</keyword>
<name>A0ABN9W1Y0_9DINO</name>
<organism evidence="2 3">
    <name type="scientific">Prorocentrum cordatum</name>
    <dbReference type="NCBI Taxonomy" id="2364126"/>
    <lineage>
        <taxon>Eukaryota</taxon>
        <taxon>Sar</taxon>
        <taxon>Alveolata</taxon>
        <taxon>Dinophyceae</taxon>
        <taxon>Prorocentrales</taxon>
        <taxon>Prorocentraceae</taxon>
        <taxon>Prorocentrum</taxon>
    </lineage>
</organism>
<comment type="caution">
    <text evidence="2">The sequence shown here is derived from an EMBL/GenBank/DDBJ whole genome shotgun (WGS) entry which is preliminary data.</text>
</comment>
<evidence type="ECO:0000313" key="2">
    <source>
        <dbReference type="EMBL" id="CAK0879509.1"/>
    </source>
</evidence>
<feature type="compositionally biased region" description="Polar residues" evidence="1">
    <location>
        <begin position="22"/>
        <end position="40"/>
    </location>
</feature>
<dbReference type="EMBL" id="CAUYUJ010017964">
    <property type="protein sequence ID" value="CAK0879509.1"/>
    <property type="molecule type" value="Genomic_DNA"/>
</dbReference>
<feature type="compositionally biased region" description="Low complexity" evidence="1">
    <location>
        <begin position="112"/>
        <end position="124"/>
    </location>
</feature>
<feature type="region of interest" description="Disordered" evidence="1">
    <location>
        <begin position="22"/>
        <end position="135"/>
    </location>
</feature>
<dbReference type="Proteomes" id="UP001189429">
    <property type="component" value="Unassembled WGS sequence"/>
</dbReference>
<evidence type="ECO:0000313" key="3">
    <source>
        <dbReference type="Proteomes" id="UP001189429"/>
    </source>
</evidence>
<gene>
    <name evidence="2" type="ORF">PCOR1329_LOCUS62918</name>
</gene>